<evidence type="ECO:0000259" key="3">
    <source>
        <dbReference type="Pfam" id="PF07488"/>
    </source>
</evidence>
<dbReference type="InterPro" id="IPR005154">
    <property type="entry name" value="Glyco_hydro_67_aGlcAse_N"/>
</dbReference>
<dbReference type="EMBL" id="CP090978">
    <property type="protein sequence ID" value="UJF36407.1"/>
    <property type="molecule type" value="Genomic_DNA"/>
</dbReference>
<proteinExistence type="predicted"/>
<accession>A0ABY3SRA1</accession>
<feature type="domain" description="Glycosyl hydrolase family 67 catalytic" evidence="3">
    <location>
        <begin position="163"/>
        <end position="483"/>
    </location>
</feature>
<sequence length="500" mass="54913">MKRAGIVLLIISFILMSFVIPDKTARAATLPDENGYDLWLRYPSVTVAALLAKYRQKVTEYVVEGSTDISGSIRKELNRGLSGLLGQPLTESASITQDGAIVVGALQNSPLISSLGWDEELQTLGHDGFMIRSATLSGHAVTVIASASDQGALYGTYQLLSRIQRYQSIDNLNISDKPAHEFRMLNHWDNWSGSIERGYAGSSIWNWSELPETVSPRYEDYARANASIGINGAVLNNVNASYDFIDSKNLPKIAAIADVLRKYGIRVYLSIRFDSPILSGALSTADPMDPQVIQWWHSKIDEIYSYIPDFGGFSVKGDSEGQPGPLKYGRTHAQGANMLADILQEHNGMVIWRAFVYGVSGLSSDRTKQAYEVFKPLDGQFADNVILQAKEGPLDFQIREPLIPVIGGMPNTNTGLELQITQEYTGQSTDLCWLIPMWKEVFNFDTKALGAGSTVEKVINGSLFNHKHSMVAGVSNIGASTNWTGQPLGQANWYGYGRLA</sequence>
<evidence type="ECO:0000313" key="5">
    <source>
        <dbReference type="Proteomes" id="UP001649230"/>
    </source>
</evidence>
<keyword evidence="1" id="KW-0378">Hydrolase</keyword>
<dbReference type="Proteomes" id="UP001649230">
    <property type="component" value="Chromosome"/>
</dbReference>
<dbReference type="Pfam" id="PF07488">
    <property type="entry name" value="Glyco_hydro_67M"/>
    <property type="match status" value="1"/>
</dbReference>
<name>A0ABY3SRA1_9BACL</name>
<dbReference type="SUPFAM" id="SSF55545">
    <property type="entry name" value="beta-N-acetylhexosaminidase-like domain"/>
    <property type="match status" value="1"/>
</dbReference>
<dbReference type="Gene3D" id="3.30.379.10">
    <property type="entry name" value="Chitobiase/beta-hexosaminidase domain 2-like"/>
    <property type="match status" value="1"/>
</dbReference>
<dbReference type="Gene3D" id="3.20.20.80">
    <property type="entry name" value="Glycosidases"/>
    <property type="match status" value="1"/>
</dbReference>
<dbReference type="InterPro" id="IPR011100">
    <property type="entry name" value="Glyco_hydro_67_cat"/>
</dbReference>
<dbReference type="InterPro" id="IPR029018">
    <property type="entry name" value="Hex-like_dom2"/>
</dbReference>
<keyword evidence="5" id="KW-1185">Reference proteome</keyword>
<dbReference type="Pfam" id="PF03648">
    <property type="entry name" value="Glyco_hydro_67N"/>
    <property type="match status" value="1"/>
</dbReference>
<gene>
    <name evidence="4" type="ORF">L0M14_18440</name>
</gene>
<dbReference type="RefSeq" id="WP_235122957.1">
    <property type="nucleotide sequence ID" value="NZ_CP090978.1"/>
</dbReference>
<evidence type="ECO:0000256" key="1">
    <source>
        <dbReference type="ARBA" id="ARBA00022801"/>
    </source>
</evidence>
<organism evidence="4 5">
    <name type="scientific">Paenibacillus hexagrammi</name>
    <dbReference type="NCBI Taxonomy" id="2908839"/>
    <lineage>
        <taxon>Bacteria</taxon>
        <taxon>Bacillati</taxon>
        <taxon>Bacillota</taxon>
        <taxon>Bacilli</taxon>
        <taxon>Bacillales</taxon>
        <taxon>Paenibacillaceae</taxon>
        <taxon>Paenibacillus</taxon>
    </lineage>
</organism>
<dbReference type="PANTHER" id="PTHR39207:SF1">
    <property type="entry name" value="ALPHA-GLUCURONIDASE A"/>
    <property type="match status" value="1"/>
</dbReference>
<protein>
    <submittedName>
        <fullName evidence="4">Uncharacterized protein</fullName>
    </submittedName>
</protein>
<feature type="domain" description="Alpha glucuronidase N-terminal" evidence="2">
    <location>
        <begin position="38"/>
        <end position="159"/>
    </location>
</feature>
<dbReference type="InterPro" id="IPR017853">
    <property type="entry name" value="GH"/>
</dbReference>
<dbReference type="SUPFAM" id="SSF51445">
    <property type="entry name" value="(Trans)glycosidases"/>
    <property type="match status" value="1"/>
</dbReference>
<dbReference type="PANTHER" id="PTHR39207">
    <property type="entry name" value="ALPHA-GLUCURONIDASE A"/>
    <property type="match status" value="1"/>
</dbReference>
<reference evidence="4 5" key="1">
    <citation type="journal article" date="2024" name="Int. J. Syst. Evol. Microbiol.">
        <title>Paenibacillus hexagrammi sp. nov., a novel bacterium isolated from the gut content of Hexagrammos agrammus.</title>
        <authorList>
            <person name="Jung H.K."/>
            <person name="Kim D.G."/>
            <person name="Zin H."/>
            <person name="Park J."/>
            <person name="Jung H."/>
            <person name="Kim Y.O."/>
            <person name="Kong H.J."/>
            <person name="Kim J.W."/>
            <person name="Kim Y.S."/>
        </authorList>
    </citation>
    <scope>NUCLEOTIDE SEQUENCE [LARGE SCALE GENOMIC DNA]</scope>
    <source>
        <strain evidence="4 5">YPD9-1</strain>
    </source>
</reference>
<evidence type="ECO:0000313" key="4">
    <source>
        <dbReference type="EMBL" id="UJF36407.1"/>
    </source>
</evidence>
<evidence type="ECO:0000259" key="2">
    <source>
        <dbReference type="Pfam" id="PF03648"/>
    </source>
</evidence>